<gene>
    <name evidence="1" type="ORF">GbCGDNIH9_2054</name>
</gene>
<protein>
    <submittedName>
        <fullName evidence="1">Uncharacterized protein</fullName>
    </submittedName>
</protein>
<sequence length="61" mass="6589">MVGAFLPFHAVVSCRWCGLHATGGDRIGRKAIAAGRGRYNFGLLCVVEETLTAKLVERISL</sequence>
<evidence type="ECO:0000313" key="1">
    <source>
        <dbReference type="EMBL" id="APH55372.1"/>
    </source>
</evidence>
<dbReference type="AlphaFoldDB" id="A0AAC9KDZ2"/>
<dbReference type="Proteomes" id="UP000182373">
    <property type="component" value="Chromosome"/>
</dbReference>
<accession>A0AAC9KDZ2</accession>
<evidence type="ECO:0000313" key="2">
    <source>
        <dbReference type="Proteomes" id="UP000182373"/>
    </source>
</evidence>
<reference evidence="2" key="1">
    <citation type="submission" date="2016-11" db="EMBL/GenBank/DDBJ databases">
        <title>Comparative genomic and phenotypic analysis of Granulibacter bethesdensis clinical isolates from patients with chronic granulomatous disease.</title>
        <authorList>
            <person name="Zarember K.A."/>
            <person name="Porcella S.F."/>
            <person name="Chu J."/>
            <person name="Ding L."/>
            <person name="Dahlstrom E."/>
            <person name="Barbian K."/>
            <person name="Martens C."/>
            <person name="Sykora L."/>
            <person name="Kramer S."/>
            <person name="Pettinato A.M."/>
            <person name="Hong H."/>
            <person name="Wald G."/>
            <person name="Berg L.J."/>
            <person name="Rogge L.S."/>
            <person name="Greenberg D.E."/>
            <person name="Falcone E.L."/>
            <person name="Neves J.F."/>
            <person name="Simoes M.J."/>
            <person name="Casal M."/>
            <person name="Rodriguez-Lopez F.C."/>
            <person name="Zelazny A."/>
            <person name="Gallin J.I."/>
            <person name="Holland S.M."/>
        </authorList>
    </citation>
    <scope>NUCLEOTIDE SEQUENCE [LARGE SCALE GENOMIC DNA]</scope>
    <source>
        <strain evidence="2">NIH9.1</strain>
    </source>
</reference>
<dbReference type="EMBL" id="CP018191">
    <property type="protein sequence ID" value="APH55372.1"/>
    <property type="molecule type" value="Genomic_DNA"/>
</dbReference>
<organism evidence="1 2">
    <name type="scientific">Granulibacter bethesdensis</name>
    <dbReference type="NCBI Taxonomy" id="364410"/>
    <lineage>
        <taxon>Bacteria</taxon>
        <taxon>Pseudomonadati</taxon>
        <taxon>Pseudomonadota</taxon>
        <taxon>Alphaproteobacteria</taxon>
        <taxon>Acetobacterales</taxon>
        <taxon>Acetobacteraceae</taxon>
        <taxon>Granulibacter</taxon>
    </lineage>
</organism>
<name>A0AAC9KDZ2_9PROT</name>
<proteinExistence type="predicted"/>